<accession>A0ACB9Z854</accession>
<reference evidence="1 2" key="1">
    <citation type="journal article" date="2022" name="New Phytol.">
        <title>Ecological generalism drives hyperdiversity of secondary metabolite gene clusters in xylarialean endophytes.</title>
        <authorList>
            <person name="Franco M.E.E."/>
            <person name="Wisecaver J.H."/>
            <person name="Arnold A.E."/>
            <person name="Ju Y.M."/>
            <person name="Slot J.C."/>
            <person name="Ahrendt S."/>
            <person name="Moore L.P."/>
            <person name="Eastman K.E."/>
            <person name="Scott K."/>
            <person name="Konkel Z."/>
            <person name="Mondo S.J."/>
            <person name="Kuo A."/>
            <person name="Hayes R.D."/>
            <person name="Haridas S."/>
            <person name="Andreopoulos B."/>
            <person name="Riley R."/>
            <person name="LaButti K."/>
            <person name="Pangilinan J."/>
            <person name="Lipzen A."/>
            <person name="Amirebrahimi M."/>
            <person name="Yan J."/>
            <person name="Adam C."/>
            <person name="Keymanesh K."/>
            <person name="Ng V."/>
            <person name="Louie K."/>
            <person name="Northen T."/>
            <person name="Drula E."/>
            <person name="Henrissat B."/>
            <person name="Hsieh H.M."/>
            <person name="Youens-Clark K."/>
            <person name="Lutzoni F."/>
            <person name="Miadlikowska J."/>
            <person name="Eastwood D.C."/>
            <person name="Hamelin R.C."/>
            <person name="Grigoriev I.V."/>
            <person name="U'Ren J.M."/>
        </authorList>
    </citation>
    <scope>NUCLEOTIDE SEQUENCE [LARGE SCALE GENOMIC DNA]</scope>
    <source>
        <strain evidence="1 2">CBS 119005</strain>
    </source>
</reference>
<gene>
    <name evidence="1" type="ORF">F4820DRAFT_213738</name>
</gene>
<proteinExistence type="predicted"/>
<organism evidence="1 2">
    <name type="scientific">Hypoxylon rubiginosum</name>
    <dbReference type="NCBI Taxonomy" id="110542"/>
    <lineage>
        <taxon>Eukaryota</taxon>
        <taxon>Fungi</taxon>
        <taxon>Dikarya</taxon>
        <taxon>Ascomycota</taxon>
        <taxon>Pezizomycotina</taxon>
        <taxon>Sordariomycetes</taxon>
        <taxon>Xylariomycetidae</taxon>
        <taxon>Xylariales</taxon>
        <taxon>Hypoxylaceae</taxon>
        <taxon>Hypoxylon</taxon>
    </lineage>
</organism>
<dbReference type="Proteomes" id="UP001497700">
    <property type="component" value="Unassembled WGS sequence"/>
</dbReference>
<protein>
    <submittedName>
        <fullName evidence="1">Uncharacterized protein</fullName>
    </submittedName>
</protein>
<evidence type="ECO:0000313" key="2">
    <source>
        <dbReference type="Proteomes" id="UP001497700"/>
    </source>
</evidence>
<keyword evidence="2" id="KW-1185">Reference proteome</keyword>
<name>A0ACB9Z854_9PEZI</name>
<sequence length="84" mass="9311">MPQWAVLLVLLGRIQVPGNASSGDGRRGWWQLETIGIGEDLVARVEVRSSSVLNRKLTNQTVWELSLAHRPSGHWALGTGHSYH</sequence>
<dbReference type="EMBL" id="MU393449">
    <property type="protein sequence ID" value="KAI4867254.1"/>
    <property type="molecule type" value="Genomic_DNA"/>
</dbReference>
<evidence type="ECO:0000313" key="1">
    <source>
        <dbReference type="EMBL" id="KAI4867254.1"/>
    </source>
</evidence>
<comment type="caution">
    <text evidence="1">The sequence shown here is derived from an EMBL/GenBank/DDBJ whole genome shotgun (WGS) entry which is preliminary data.</text>
</comment>